<evidence type="ECO:0000313" key="3">
    <source>
        <dbReference type="Proteomes" id="UP000326687"/>
    </source>
</evidence>
<dbReference type="RefSeq" id="WP_150897032.1">
    <property type="nucleotide sequence ID" value="NZ_VXDD01000003.1"/>
</dbReference>
<organism evidence="2 3">
    <name type="scientific">Vibrio fortis</name>
    <dbReference type="NCBI Taxonomy" id="212667"/>
    <lineage>
        <taxon>Bacteria</taxon>
        <taxon>Pseudomonadati</taxon>
        <taxon>Pseudomonadota</taxon>
        <taxon>Gammaproteobacteria</taxon>
        <taxon>Vibrionales</taxon>
        <taxon>Vibrionaceae</taxon>
        <taxon>Vibrio</taxon>
    </lineage>
</organism>
<dbReference type="Proteomes" id="UP000326687">
    <property type="component" value="Unassembled WGS sequence"/>
</dbReference>
<dbReference type="AlphaFoldDB" id="A0A5N3S5A1"/>
<accession>A0A5N3S5A1</accession>
<proteinExistence type="predicted"/>
<protein>
    <recommendedName>
        <fullName evidence="4">Lipoprotein</fullName>
    </recommendedName>
</protein>
<name>A0A5N3S5A1_9VIBR</name>
<feature type="signal peptide" evidence="1">
    <location>
        <begin position="1"/>
        <end position="24"/>
    </location>
</feature>
<dbReference type="PROSITE" id="PS51257">
    <property type="entry name" value="PROKAR_LIPOPROTEIN"/>
    <property type="match status" value="1"/>
</dbReference>
<evidence type="ECO:0000313" key="2">
    <source>
        <dbReference type="EMBL" id="KAB0301462.1"/>
    </source>
</evidence>
<feature type="chain" id="PRO_5024460951" description="Lipoprotein" evidence="1">
    <location>
        <begin position="25"/>
        <end position="105"/>
    </location>
</feature>
<reference evidence="2 3" key="1">
    <citation type="submission" date="2019-09" db="EMBL/GenBank/DDBJ databases">
        <title>Vibrio Fortis S7-72.</title>
        <authorList>
            <person name="Das S.K."/>
        </authorList>
    </citation>
    <scope>NUCLEOTIDE SEQUENCE [LARGE SCALE GENOMIC DNA]</scope>
    <source>
        <strain evidence="2 3">S7-72</strain>
    </source>
</reference>
<gene>
    <name evidence="2" type="ORF">F2Z80_20585</name>
</gene>
<evidence type="ECO:0008006" key="4">
    <source>
        <dbReference type="Google" id="ProtNLM"/>
    </source>
</evidence>
<evidence type="ECO:0000256" key="1">
    <source>
        <dbReference type="SAM" id="SignalP"/>
    </source>
</evidence>
<comment type="caution">
    <text evidence="2">The sequence shown here is derived from an EMBL/GenBank/DDBJ whole genome shotgun (WGS) entry which is preliminary data.</text>
</comment>
<keyword evidence="1" id="KW-0732">Signal</keyword>
<sequence>MKLKLLSTLIAASFLAGCSSSGSSSNPPAAQDGIADVQYFQGENIEAARILGDEGEHSSLVIRGADGKSYVLINGQAYTVENNVVRDSEGQKIGDIQSKNGELIL</sequence>
<dbReference type="EMBL" id="VXDD01000003">
    <property type="protein sequence ID" value="KAB0301462.1"/>
    <property type="molecule type" value="Genomic_DNA"/>
</dbReference>